<evidence type="ECO:0000256" key="9">
    <source>
        <dbReference type="ARBA" id="ARBA00042307"/>
    </source>
</evidence>
<gene>
    <name evidence="15" type="ORF">B9D04_04910</name>
</gene>
<dbReference type="GO" id="GO:0009228">
    <property type="term" value="P:thiamine biosynthetic process"/>
    <property type="evidence" value="ECO:0007669"/>
    <property type="project" value="InterPro"/>
</dbReference>
<organism evidence="15 16">
    <name type="scientific">Weissella cibaria</name>
    <dbReference type="NCBI Taxonomy" id="137591"/>
    <lineage>
        <taxon>Bacteria</taxon>
        <taxon>Bacillati</taxon>
        <taxon>Bacillota</taxon>
        <taxon>Bacilli</taxon>
        <taxon>Lactobacillales</taxon>
        <taxon>Lactobacillaceae</taxon>
        <taxon>Weissella</taxon>
    </lineage>
</organism>
<proteinExistence type="inferred from homology"/>
<evidence type="ECO:0000256" key="13">
    <source>
        <dbReference type="ARBA" id="ARBA00049293"/>
    </source>
</evidence>
<evidence type="ECO:0000259" key="14">
    <source>
        <dbReference type="Pfam" id="PF08543"/>
    </source>
</evidence>
<dbReference type="EMBL" id="NDXJ01000005">
    <property type="protein sequence ID" value="OSP89861.1"/>
    <property type="molecule type" value="Genomic_DNA"/>
</dbReference>
<dbReference type="Pfam" id="PF08543">
    <property type="entry name" value="Phos_pyr_kin"/>
    <property type="match status" value="1"/>
</dbReference>
<keyword evidence="7" id="KW-0067">ATP-binding</keyword>
<evidence type="ECO:0000256" key="2">
    <source>
        <dbReference type="ARBA" id="ARBA00012104"/>
    </source>
</evidence>
<keyword evidence="4" id="KW-0479">Metal-binding</keyword>
<dbReference type="Proteomes" id="UP000193588">
    <property type="component" value="Unassembled WGS sequence"/>
</dbReference>
<evidence type="ECO:0000313" key="16">
    <source>
        <dbReference type="Proteomes" id="UP000193588"/>
    </source>
</evidence>
<dbReference type="NCBIfam" id="TIGR00097">
    <property type="entry name" value="HMP-P_kinase"/>
    <property type="match status" value="1"/>
</dbReference>
<evidence type="ECO:0000256" key="8">
    <source>
        <dbReference type="ARBA" id="ARBA00022842"/>
    </source>
</evidence>
<reference evidence="15 16" key="1">
    <citation type="submission" date="2017-04" db="EMBL/GenBank/DDBJ databases">
        <title>The genome sequence of Weissella cibaria isolated from wild Drosophila.</title>
        <authorList>
            <person name="Ricks N.J."/>
            <person name="Carroll C."/>
            <person name="Walters A."/>
            <person name="Newell P.D."/>
            <person name="Chaston J.M."/>
        </authorList>
    </citation>
    <scope>NUCLEOTIDE SEQUENCE [LARGE SCALE GENOMIC DNA]</scope>
    <source>
        <strain evidence="15 16">DmW_103</strain>
    </source>
</reference>
<dbReference type="Gene3D" id="3.40.1190.20">
    <property type="match status" value="1"/>
</dbReference>
<evidence type="ECO:0000256" key="11">
    <source>
        <dbReference type="ARBA" id="ARBA00042396"/>
    </source>
</evidence>
<dbReference type="PANTHER" id="PTHR20858">
    <property type="entry name" value="PHOSPHOMETHYLPYRIMIDINE KINASE"/>
    <property type="match status" value="1"/>
</dbReference>
<dbReference type="GO" id="GO:0005829">
    <property type="term" value="C:cytosol"/>
    <property type="evidence" value="ECO:0007669"/>
    <property type="project" value="TreeGrafter"/>
</dbReference>
<accession>A0A1X4JMA5</accession>
<feature type="domain" description="Pyridoxamine kinase/Phosphomethylpyrimidine kinase" evidence="14">
    <location>
        <begin position="19"/>
        <end position="258"/>
    </location>
</feature>
<comment type="caution">
    <text evidence="15">The sequence shown here is derived from an EMBL/GenBank/DDBJ whole genome shotgun (WGS) entry which is preliminary data.</text>
</comment>
<dbReference type="EC" id="2.7.1.35" evidence="2"/>
<evidence type="ECO:0000256" key="12">
    <source>
        <dbReference type="ARBA" id="ARBA00042531"/>
    </source>
</evidence>
<dbReference type="GO" id="GO:0008972">
    <property type="term" value="F:phosphomethylpyrimidine kinase activity"/>
    <property type="evidence" value="ECO:0007669"/>
    <property type="project" value="InterPro"/>
</dbReference>
<evidence type="ECO:0000313" key="15">
    <source>
        <dbReference type="EMBL" id="OSP89861.1"/>
    </source>
</evidence>
<evidence type="ECO:0000256" key="1">
    <source>
        <dbReference type="ARBA" id="ARBA00009879"/>
    </source>
</evidence>
<keyword evidence="6 15" id="KW-0418">Kinase</keyword>
<dbReference type="GO" id="GO:0008902">
    <property type="term" value="F:hydroxymethylpyrimidine kinase activity"/>
    <property type="evidence" value="ECO:0007669"/>
    <property type="project" value="TreeGrafter"/>
</dbReference>
<dbReference type="CDD" id="cd01169">
    <property type="entry name" value="HMPP_kinase"/>
    <property type="match status" value="1"/>
</dbReference>
<evidence type="ECO:0000256" key="10">
    <source>
        <dbReference type="ARBA" id="ARBA00042348"/>
    </source>
</evidence>
<evidence type="ECO:0000256" key="6">
    <source>
        <dbReference type="ARBA" id="ARBA00022777"/>
    </source>
</evidence>
<comment type="catalytic activity">
    <reaction evidence="13">
        <text>pyridoxal + ATP = pyridoxal 5'-phosphate + ADP + H(+)</text>
        <dbReference type="Rhea" id="RHEA:10224"/>
        <dbReference type="ChEBI" id="CHEBI:15378"/>
        <dbReference type="ChEBI" id="CHEBI:17310"/>
        <dbReference type="ChEBI" id="CHEBI:30616"/>
        <dbReference type="ChEBI" id="CHEBI:456216"/>
        <dbReference type="ChEBI" id="CHEBI:597326"/>
        <dbReference type="EC" id="2.7.1.35"/>
    </reaction>
</comment>
<evidence type="ECO:0000256" key="3">
    <source>
        <dbReference type="ARBA" id="ARBA00022679"/>
    </source>
</evidence>
<evidence type="ECO:0000256" key="5">
    <source>
        <dbReference type="ARBA" id="ARBA00022741"/>
    </source>
</evidence>
<dbReference type="AlphaFoldDB" id="A0A1X4JMA5"/>
<keyword evidence="5" id="KW-0547">Nucleotide-binding</keyword>
<keyword evidence="8" id="KW-0460">Magnesium</keyword>
<protein>
    <recommendedName>
        <fullName evidence="2">pyridoxal kinase</fullName>
        <ecNumber evidence="2">2.7.1.35</ecNumber>
    </recommendedName>
    <alternativeName>
        <fullName evidence="10">PN/PL/PM kinase</fullName>
    </alternativeName>
    <alternativeName>
        <fullName evidence="11">Pyridoxal kinase</fullName>
    </alternativeName>
    <alternativeName>
        <fullName evidence="9">Pyridoxamine kinase</fullName>
    </alternativeName>
    <alternativeName>
        <fullName evidence="12">Vitamin B6 kinase</fullName>
    </alternativeName>
</protein>
<dbReference type="RefSeq" id="WP_085638407.1">
    <property type="nucleotide sequence ID" value="NZ_JARXOD010000001.1"/>
</dbReference>
<dbReference type="InterPro" id="IPR029056">
    <property type="entry name" value="Ribokinase-like"/>
</dbReference>
<evidence type="ECO:0000256" key="7">
    <source>
        <dbReference type="ARBA" id="ARBA00022840"/>
    </source>
</evidence>
<dbReference type="PANTHER" id="PTHR20858:SF19">
    <property type="entry name" value="PYRIDOXINE KINASE"/>
    <property type="match status" value="1"/>
</dbReference>
<dbReference type="GO" id="GO:0008478">
    <property type="term" value="F:pyridoxal kinase activity"/>
    <property type="evidence" value="ECO:0007669"/>
    <property type="project" value="UniProtKB-EC"/>
</dbReference>
<keyword evidence="3" id="KW-0808">Transferase</keyword>
<dbReference type="GO" id="GO:0005524">
    <property type="term" value="F:ATP binding"/>
    <property type="evidence" value="ECO:0007669"/>
    <property type="project" value="UniProtKB-KW"/>
</dbReference>
<evidence type="ECO:0000256" key="4">
    <source>
        <dbReference type="ARBA" id="ARBA00022723"/>
    </source>
</evidence>
<name>A0A1X4JMA5_9LACO</name>
<dbReference type="InterPro" id="IPR013749">
    <property type="entry name" value="PM/HMP-P_kinase-1"/>
</dbReference>
<dbReference type="InterPro" id="IPR004399">
    <property type="entry name" value="HMP/HMP-P_kinase_dom"/>
</dbReference>
<dbReference type="GO" id="GO:0046872">
    <property type="term" value="F:metal ion binding"/>
    <property type="evidence" value="ECO:0007669"/>
    <property type="project" value="UniProtKB-KW"/>
</dbReference>
<dbReference type="SUPFAM" id="SSF53613">
    <property type="entry name" value="Ribokinase-like"/>
    <property type="match status" value="1"/>
</dbReference>
<sequence length="276" mass="29147">MWRYGRLKPTKMLTIAGSDVLAGGGIQADLATFNEYGYFGLSAITSIVTVTPDDFTIHPVPIAILAAQLDAIFAIDDIAGVKVGLLPTVAHVKLVAKYLKEYASHLPVIIDPVMAFKETNTTNVNELVKAIQTELLPLATITTPNLVEAELLSGRTIKTAADMTEAARIMQQMGAKSVVVKGGKRLAGQEAVDVLVVADGLKTFKTEKVANAYNNGAGCTFSSAIASQLAAGATTAHAVSDAKAFVYEGIKHGVPLNDALPVGNVWQAARRLSEEQ</sequence>
<comment type="similarity">
    <text evidence="1">Belongs to the ThiD family.</text>
</comment>
<dbReference type="NCBIfam" id="NF009078">
    <property type="entry name" value="PRK12413.1"/>
    <property type="match status" value="1"/>
</dbReference>